<evidence type="ECO:0000256" key="1">
    <source>
        <dbReference type="SAM" id="Phobius"/>
    </source>
</evidence>
<gene>
    <name evidence="2" type="ORF">OSCT_2836</name>
</gene>
<keyword evidence="1" id="KW-0472">Membrane</keyword>
<dbReference type="OrthoDB" id="158047at2"/>
<protein>
    <submittedName>
        <fullName evidence="2">Uncharacterized protein</fullName>
    </submittedName>
</protein>
<dbReference type="Proteomes" id="UP000054010">
    <property type="component" value="Unassembled WGS sequence"/>
</dbReference>
<proteinExistence type="predicted"/>
<feature type="transmembrane region" description="Helical" evidence="1">
    <location>
        <begin position="12"/>
        <end position="33"/>
    </location>
</feature>
<dbReference type="Pfam" id="PF22503">
    <property type="entry name" value="DUF6992"/>
    <property type="match status" value="1"/>
</dbReference>
<accession>E1IHN5</accession>
<dbReference type="HOGENOM" id="CLU_1756993_0_0_0"/>
<feature type="transmembrane region" description="Helical" evidence="1">
    <location>
        <begin position="121"/>
        <end position="140"/>
    </location>
</feature>
<name>E1IHN5_9CHLR</name>
<dbReference type="AlphaFoldDB" id="E1IHN5"/>
<evidence type="ECO:0000313" key="2">
    <source>
        <dbReference type="EMBL" id="EFO79291.1"/>
    </source>
</evidence>
<feature type="transmembrane region" description="Helical" evidence="1">
    <location>
        <begin position="90"/>
        <end position="109"/>
    </location>
</feature>
<keyword evidence="1" id="KW-1133">Transmembrane helix</keyword>
<reference evidence="2 3" key="1">
    <citation type="journal article" date="2011" name="J. Bacteriol.">
        <title>Draft genome sequence of the anoxygenic filamentous phototrophic bacterium Oscillochloris trichoides subsp. DG-6.</title>
        <authorList>
            <person name="Kuznetsov B.B."/>
            <person name="Ivanovsky R.N."/>
            <person name="Keppen O.I."/>
            <person name="Sukhacheva M.V."/>
            <person name="Bumazhkin B.K."/>
            <person name="Patutina E.O."/>
            <person name="Beletsky A.V."/>
            <person name="Mardanov A.V."/>
            <person name="Baslerov R.V."/>
            <person name="Panteleeva A.N."/>
            <person name="Kolganova T.V."/>
            <person name="Ravin N.V."/>
            <person name="Skryabin K.G."/>
        </authorList>
    </citation>
    <scope>NUCLEOTIDE SEQUENCE [LARGE SCALE GENOMIC DNA]</scope>
    <source>
        <strain evidence="2 3">DG-6</strain>
    </source>
</reference>
<dbReference type="STRING" id="765420.OSCT_2836"/>
<organism evidence="2 3">
    <name type="scientific">Oscillochloris trichoides DG-6</name>
    <dbReference type="NCBI Taxonomy" id="765420"/>
    <lineage>
        <taxon>Bacteria</taxon>
        <taxon>Bacillati</taxon>
        <taxon>Chloroflexota</taxon>
        <taxon>Chloroflexia</taxon>
        <taxon>Chloroflexales</taxon>
        <taxon>Chloroflexineae</taxon>
        <taxon>Oscillochloridaceae</taxon>
        <taxon>Oscillochloris</taxon>
    </lineage>
</organism>
<sequence>MDHNFFVYQRRSLAPLLQWGMGSSVVGTILTLLPNDYWRQFGTQAFTWGMIDTLLAFAGRRSALLKAEEFFAGDISEVQERTHAEHFHRILMLNAGLDVIYILAGVALAKRYAESPRRRGLGHGVALQGAFLLLFDAFLARDVEARWL</sequence>
<keyword evidence="1" id="KW-0812">Transmembrane</keyword>
<keyword evidence="3" id="KW-1185">Reference proteome</keyword>
<dbReference type="eggNOG" id="COG1647">
    <property type="taxonomic scope" value="Bacteria"/>
</dbReference>
<dbReference type="EMBL" id="ADVR01000118">
    <property type="protein sequence ID" value="EFO79291.1"/>
    <property type="molecule type" value="Genomic_DNA"/>
</dbReference>
<dbReference type="InterPro" id="IPR054261">
    <property type="entry name" value="DUF6992"/>
</dbReference>
<comment type="caution">
    <text evidence="2">The sequence shown here is derived from an EMBL/GenBank/DDBJ whole genome shotgun (WGS) entry which is preliminary data.</text>
</comment>
<evidence type="ECO:0000313" key="3">
    <source>
        <dbReference type="Proteomes" id="UP000054010"/>
    </source>
</evidence>